<comment type="caution">
    <text evidence="1">The sequence shown here is derived from an EMBL/GenBank/DDBJ whole genome shotgun (WGS) entry which is preliminary data.</text>
</comment>
<keyword evidence="2" id="KW-1185">Reference proteome</keyword>
<keyword evidence="1" id="KW-0808">Transferase</keyword>
<sequence length="69" mass="7913">MLVKHQKDHTLIQVTDTQELIDPFQKSIQGREKAGEEVQPTQAFEKSTLIFPSGEPLPQCWTDPEYQSN</sequence>
<name>A0A4Q7E888_9CYAN</name>
<proteinExistence type="predicted"/>
<gene>
    <name evidence="1" type="ORF">DYY88_07720</name>
</gene>
<evidence type="ECO:0000313" key="2">
    <source>
        <dbReference type="Proteomes" id="UP000292459"/>
    </source>
</evidence>
<dbReference type="GO" id="GO:0016740">
    <property type="term" value="F:transferase activity"/>
    <property type="evidence" value="ECO:0007669"/>
    <property type="project" value="UniProtKB-KW"/>
</dbReference>
<reference evidence="1 2" key="1">
    <citation type="submission" date="2018-11" db="EMBL/GenBank/DDBJ databases">
        <title>Whole genome sequencing of an environmental sample.</title>
        <authorList>
            <person name="Sarangi A.N."/>
            <person name="Singh D."/>
            <person name="Tripathy S."/>
        </authorList>
    </citation>
    <scope>NUCLEOTIDE SEQUENCE [LARGE SCALE GENOMIC DNA]</scope>
    <source>
        <strain evidence="1 2">Lakshadweep</strain>
    </source>
</reference>
<evidence type="ECO:0000313" key="1">
    <source>
        <dbReference type="EMBL" id="RZM78683.1"/>
    </source>
</evidence>
<protein>
    <submittedName>
        <fullName evidence="1">Acetyltransferase</fullName>
    </submittedName>
</protein>
<accession>A0A4Q7E888</accession>
<dbReference type="OrthoDB" id="9810649at2"/>
<dbReference type="Proteomes" id="UP000292459">
    <property type="component" value="Unassembled WGS sequence"/>
</dbReference>
<dbReference type="AlphaFoldDB" id="A0A4Q7E888"/>
<dbReference type="EMBL" id="QVFV01000002">
    <property type="protein sequence ID" value="RZM78683.1"/>
    <property type="molecule type" value="Genomic_DNA"/>
</dbReference>
<organism evidence="1 2">
    <name type="scientific">Leptolyngbya iicbica LK</name>
    <dbReference type="NCBI Taxonomy" id="2294035"/>
    <lineage>
        <taxon>Bacteria</taxon>
        <taxon>Bacillati</taxon>
        <taxon>Cyanobacteriota</taxon>
        <taxon>Cyanophyceae</taxon>
        <taxon>Leptolyngbyales</taxon>
        <taxon>Leptolyngbyaceae</taxon>
        <taxon>Leptolyngbya group</taxon>
        <taxon>Leptolyngbya</taxon>
        <taxon>Leptolyngbya iicbica</taxon>
    </lineage>
</organism>